<dbReference type="EC" id="3.2.1.51" evidence="2"/>
<accession>A0AA85B003</accession>
<name>A0AA85B003_9TREM</name>
<protein>
    <recommendedName>
        <fullName evidence="2">alpha-L-fucosidase</fullName>
        <ecNumber evidence="2">3.2.1.51</ecNumber>
    </recommendedName>
</protein>
<evidence type="ECO:0000256" key="4">
    <source>
        <dbReference type="ARBA" id="ARBA00022801"/>
    </source>
</evidence>
<evidence type="ECO:0000313" key="8">
    <source>
        <dbReference type="Proteomes" id="UP000050791"/>
    </source>
</evidence>
<dbReference type="Proteomes" id="UP000050791">
    <property type="component" value="Unassembled WGS sequence"/>
</dbReference>
<evidence type="ECO:0000259" key="7">
    <source>
        <dbReference type="Pfam" id="PF01120"/>
    </source>
</evidence>
<dbReference type="GO" id="GO:0006004">
    <property type="term" value="P:fucose metabolic process"/>
    <property type="evidence" value="ECO:0007669"/>
    <property type="project" value="TreeGrafter"/>
</dbReference>
<feature type="domain" description="Glycoside hydrolase family 29 N-terminal" evidence="7">
    <location>
        <begin position="40"/>
        <end position="125"/>
    </location>
</feature>
<dbReference type="PANTHER" id="PTHR10030">
    <property type="entry name" value="ALPHA-L-FUCOSIDASE"/>
    <property type="match status" value="1"/>
</dbReference>
<dbReference type="InterPro" id="IPR000933">
    <property type="entry name" value="Glyco_hydro_29"/>
</dbReference>
<organism evidence="8 9">
    <name type="scientific">Schistosoma mattheei</name>
    <dbReference type="NCBI Taxonomy" id="31246"/>
    <lineage>
        <taxon>Eukaryota</taxon>
        <taxon>Metazoa</taxon>
        <taxon>Spiralia</taxon>
        <taxon>Lophotrochozoa</taxon>
        <taxon>Platyhelminthes</taxon>
        <taxon>Trematoda</taxon>
        <taxon>Digenea</taxon>
        <taxon>Strigeidida</taxon>
        <taxon>Schistosomatoidea</taxon>
        <taxon>Schistosomatidae</taxon>
        <taxon>Schistosoma</taxon>
    </lineage>
</organism>
<dbReference type="Pfam" id="PF01120">
    <property type="entry name" value="Alpha_L_fucos"/>
    <property type="match status" value="1"/>
</dbReference>
<keyword evidence="6" id="KW-0472">Membrane</keyword>
<dbReference type="PANTHER" id="PTHR10030:SF37">
    <property type="entry name" value="ALPHA-L-FUCOSIDASE-RELATED"/>
    <property type="match status" value="1"/>
</dbReference>
<evidence type="ECO:0000256" key="2">
    <source>
        <dbReference type="ARBA" id="ARBA00012662"/>
    </source>
</evidence>
<reference evidence="9" key="1">
    <citation type="submission" date="2023-11" db="UniProtKB">
        <authorList>
            <consortium name="WormBaseParasite"/>
        </authorList>
    </citation>
    <scope>IDENTIFICATION</scope>
</reference>
<dbReference type="InterPro" id="IPR057739">
    <property type="entry name" value="Glyco_hydro_29_N"/>
</dbReference>
<evidence type="ECO:0000313" key="9">
    <source>
        <dbReference type="WBParaSite" id="SMTH1_22780.1"/>
    </source>
</evidence>
<dbReference type="Gene3D" id="3.20.20.80">
    <property type="entry name" value="Glycosidases"/>
    <property type="match status" value="1"/>
</dbReference>
<dbReference type="WBParaSite" id="SMTH1_22780.1">
    <property type="protein sequence ID" value="SMTH1_22780.1"/>
    <property type="gene ID" value="SMTH1_22780"/>
</dbReference>
<evidence type="ECO:0000256" key="6">
    <source>
        <dbReference type="SAM" id="Phobius"/>
    </source>
</evidence>
<dbReference type="GO" id="GO:0004560">
    <property type="term" value="F:alpha-L-fucosidase activity"/>
    <property type="evidence" value="ECO:0007669"/>
    <property type="project" value="UniProtKB-EC"/>
</dbReference>
<keyword evidence="4" id="KW-0378">Hydrolase</keyword>
<keyword evidence="6" id="KW-1133">Transmembrane helix</keyword>
<keyword evidence="6" id="KW-0812">Transmembrane</keyword>
<keyword evidence="5" id="KW-0326">Glycosidase</keyword>
<proteinExistence type="inferred from homology"/>
<evidence type="ECO:0000256" key="3">
    <source>
        <dbReference type="ARBA" id="ARBA00022729"/>
    </source>
</evidence>
<feature type="transmembrane region" description="Helical" evidence="6">
    <location>
        <begin position="20"/>
        <end position="40"/>
    </location>
</feature>
<dbReference type="InterPro" id="IPR017853">
    <property type="entry name" value="GH"/>
</dbReference>
<dbReference type="SMART" id="SM00812">
    <property type="entry name" value="Alpha_L_fucos"/>
    <property type="match status" value="1"/>
</dbReference>
<dbReference type="GO" id="GO:0016139">
    <property type="term" value="P:glycoside catabolic process"/>
    <property type="evidence" value="ECO:0007669"/>
    <property type="project" value="TreeGrafter"/>
</dbReference>
<dbReference type="SUPFAM" id="SSF51445">
    <property type="entry name" value="(Trans)glycosidases"/>
    <property type="match status" value="1"/>
</dbReference>
<sequence length="133" mass="16421">MIFSSFQYNYKQGQYESIQSHSMIYITMSVLATSLLFYAINMKSYKRPLPKWYDEAKIGIFIHWGVFSVPSYRTEWFWWMWQGDKTTMPEIPEYMRKYYEPDFAYANFAKQFHAEFFEPDKWPIYFRNQEHVM</sequence>
<dbReference type="GO" id="GO:0005764">
    <property type="term" value="C:lysosome"/>
    <property type="evidence" value="ECO:0007669"/>
    <property type="project" value="TreeGrafter"/>
</dbReference>
<keyword evidence="3" id="KW-0732">Signal</keyword>
<dbReference type="AlphaFoldDB" id="A0AA85B003"/>
<evidence type="ECO:0000256" key="5">
    <source>
        <dbReference type="ARBA" id="ARBA00023295"/>
    </source>
</evidence>
<comment type="similarity">
    <text evidence="1">Belongs to the glycosyl hydrolase 29 family.</text>
</comment>
<evidence type="ECO:0000256" key="1">
    <source>
        <dbReference type="ARBA" id="ARBA00007951"/>
    </source>
</evidence>